<dbReference type="OrthoDB" id="203416at2759"/>
<dbReference type="GO" id="GO:0000177">
    <property type="term" value="C:cytoplasmic exosome (RNase complex)"/>
    <property type="evidence" value="ECO:0007669"/>
    <property type="project" value="TreeGrafter"/>
</dbReference>
<dbReference type="Pfam" id="PF17849">
    <property type="entry name" value="OB_Dis3"/>
    <property type="match status" value="1"/>
</dbReference>
<keyword evidence="3" id="KW-0539">Nucleus</keyword>
<comment type="caution">
    <text evidence="7">The sequence shown here is derived from an EMBL/GenBank/DDBJ whole genome shotgun (WGS) entry which is preliminary data.</text>
</comment>
<reference evidence="8" key="1">
    <citation type="journal article" date="2023" name="Commun. Biol.">
        <title>Genome analysis of Parmales, the sister group of diatoms, reveals the evolutionary specialization of diatoms from phago-mixotrophs to photoautotrophs.</title>
        <authorList>
            <person name="Ban H."/>
            <person name="Sato S."/>
            <person name="Yoshikawa S."/>
            <person name="Yamada K."/>
            <person name="Nakamura Y."/>
            <person name="Ichinomiya M."/>
            <person name="Sato N."/>
            <person name="Blanc-Mathieu R."/>
            <person name="Endo H."/>
            <person name="Kuwata A."/>
            <person name="Ogata H."/>
        </authorList>
    </citation>
    <scope>NUCLEOTIDE SEQUENCE [LARGE SCALE GENOMIC DNA]</scope>
</reference>
<dbReference type="SMART" id="SM00955">
    <property type="entry name" value="RNB"/>
    <property type="match status" value="1"/>
</dbReference>
<keyword evidence="2" id="KW-0698">rRNA processing</keyword>
<evidence type="ECO:0000313" key="8">
    <source>
        <dbReference type="Proteomes" id="UP001165065"/>
    </source>
</evidence>
<dbReference type="Pfam" id="PF00773">
    <property type="entry name" value="RNB"/>
    <property type="match status" value="1"/>
</dbReference>
<dbReference type="PANTHER" id="PTHR23355:SF35">
    <property type="entry name" value="EXOSOME COMPLEX EXONUCLEASE RRP44"/>
    <property type="match status" value="1"/>
</dbReference>
<dbReference type="GO" id="GO:0016075">
    <property type="term" value="P:rRNA catabolic process"/>
    <property type="evidence" value="ECO:0007669"/>
    <property type="project" value="TreeGrafter"/>
</dbReference>
<organism evidence="7 8">
    <name type="scientific">Triparma columacea</name>
    <dbReference type="NCBI Taxonomy" id="722753"/>
    <lineage>
        <taxon>Eukaryota</taxon>
        <taxon>Sar</taxon>
        <taxon>Stramenopiles</taxon>
        <taxon>Ochrophyta</taxon>
        <taxon>Bolidophyceae</taxon>
        <taxon>Parmales</taxon>
        <taxon>Triparmaceae</taxon>
        <taxon>Triparma</taxon>
    </lineage>
</organism>
<accession>A0A9W7GJF5</accession>
<name>A0A9W7GJF5_9STRA</name>
<dbReference type="GO" id="GO:0000175">
    <property type="term" value="F:3'-5'-RNA exonuclease activity"/>
    <property type="evidence" value="ECO:0007669"/>
    <property type="project" value="TreeGrafter"/>
</dbReference>
<dbReference type="InterPro" id="IPR001900">
    <property type="entry name" value="RNase_II/R"/>
</dbReference>
<evidence type="ECO:0000256" key="1">
    <source>
        <dbReference type="ARBA" id="ARBA00004123"/>
    </source>
</evidence>
<dbReference type="EMBL" id="BRYA01000245">
    <property type="protein sequence ID" value="GMI45368.1"/>
    <property type="molecule type" value="Genomic_DNA"/>
</dbReference>
<dbReference type="GO" id="GO:0000176">
    <property type="term" value="C:nuclear exosome (RNase complex)"/>
    <property type="evidence" value="ECO:0007669"/>
    <property type="project" value="TreeGrafter"/>
</dbReference>
<evidence type="ECO:0000256" key="2">
    <source>
        <dbReference type="ARBA" id="ARBA00022552"/>
    </source>
</evidence>
<feature type="compositionally biased region" description="Low complexity" evidence="5">
    <location>
        <begin position="40"/>
        <end position="63"/>
    </location>
</feature>
<comment type="similarity">
    <text evidence="4">Belongs to the RNR ribonuclease family.</text>
</comment>
<dbReference type="GO" id="GO:0071031">
    <property type="term" value="P:nuclear mRNA surveillance of mRNA 3'-end processing"/>
    <property type="evidence" value="ECO:0007669"/>
    <property type="project" value="TreeGrafter"/>
</dbReference>
<evidence type="ECO:0000256" key="3">
    <source>
        <dbReference type="ARBA" id="ARBA00023242"/>
    </source>
</evidence>
<feature type="compositionally biased region" description="Basic and acidic residues" evidence="5">
    <location>
        <begin position="942"/>
        <end position="955"/>
    </location>
</feature>
<dbReference type="InterPro" id="IPR050180">
    <property type="entry name" value="RNR_Ribonuclease"/>
</dbReference>
<dbReference type="GO" id="GO:0003723">
    <property type="term" value="F:RNA binding"/>
    <property type="evidence" value="ECO:0007669"/>
    <property type="project" value="InterPro"/>
</dbReference>
<gene>
    <name evidence="7" type="ORF">TrCOL_g8776</name>
</gene>
<keyword evidence="8" id="KW-1185">Reference proteome</keyword>
<feature type="region of interest" description="Disordered" evidence="5">
    <location>
        <begin position="922"/>
        <end position="955"/>
    </location>
</feature>
<comment type="subcellular location">
    <subcellularLocation>
        <location evidence="1">Nucleus</location>
    </subcellularLocation>
</comment>
<dbReference type="GO" id="GO:0006364">
    <property type="term" value="P:rRNA processing"/>
    <property type="evidence" value="ECO:0007669"/>
    <property type="project" value="UniProtKB-KW"/>
</dbReference>
<evidence type="ECO:0000313" key="7">
    <source>
        <dbReference type="EMBL" id="GMI45368.1"/>
    </source>
</evidence>
<feature type="domain" description="RNB" evidence="6">
    <location>
        <begin position="465"/>
        <end position="797"/>
    </location>
</feature>
<feature type="region of interest" description="Disordered" evidence="5">
    <location>
        <begin position="186"/>
        <end position="210"/>
    </location>
</feature>
<protein>
    <recommendedName>
        <fullName evidence="6">RNB domain-containing protein</fullName>
    </recommendedName>
</protein>
<dbReference type="PROSITE" id="PS01175">
    <property type="entry name" value="RIBONUCLEASE_II"/>
    <property type="match status" value="1"/>
</dbReference>
<feature type="region of interest" description="Disordered" evidence="5">
    <location>
        <begin position="32"/>
        <end position="65"/>
    </location>
</feature>
<dbReference type="SUPFAM" id="SSF50249">
    <property type="entry name" value="Nucleic acid-binding proteins"/>
    <property type="match status" value="2"/>
</dbReference>
<evidence type="ECO:0000259" key="6">
    <source>
        <dbReference type="SMART" id="SM00955"/>
    </source>
</evidence>
<dbReference type="InterPro" id="IPR041505">
    <property type="entry name" value="Dis3_CSD2"/>
</dbReference>
<evidence type="ECO:0000256" key="5">
    <source>
        <dbReference type="SAM" id="MobiDB-lite"/>
    </source>
</evidence>
<proteinExistence type="inferred from homology"/>
<evidence type="ECO:0000256" key="4">
    <source>
        <dbReference type="RuleBase" id="RU003901"/>
    </source>
</evidence>
<dbReference type="PANTHER" id="PTHR23355">
    <property type="entry name" value="RIBONUCLEASE"/>
    <property type="match status" value="1"/>
</dbReference>
<dbReference type="Proteomes" id="UP001165065">
    <property type="component" value="Unassembled WGS sequence"/>
</dbReference>
<dbReference type="GO" id="GO:0004519">
    <property type="term" value="F:endonuclease activity"/>
    <property type="evidence" value="ECO:0007669"/>
    <property type="project" value="TreeGrafter"/>
</dbReference>
<dbReference type="InterPro" id="IPR022966">
    <property type="entry name" value="RNase_II/R_CS"/>
</dbReference>
<dbReference type="AlphaFoldDB" id="A0A9W7GJF5"/>
<sequence length="955" mass="105115">MRRPLISKQLKETYTPACSYYLPHTLITSASEFSNSSTEPPSTSLDSTVSSTLDPTSTSTLSPYPSPPVVSNLTYVIPSGGVETTDFVELVKGYNEGMERRERRERMCVIMNWDTVSKWDSSRISTYCKTGYVGIYFPPSPTSTSSTSSPDNVITSKKRTSEYLRKVMEEVPEIVKSILPTKEELTSKDSKPFFPKHTSPGEDEEGNVETGGGNNDWCYGVFRYSPDVPPSSSSSFQYGFEKGYVDVRRKGEDGEERKVRIVVGNGNRNINGDWVRVVIRNGEEEEEVERGKEGKEEDENVGGIVSSETLSDPITGILPGVLADIVQVTKARSFTYSGVVGHVLYEGSAETEEDTRVRIENEIKGKVKVFKAADKGTGYVLVRDGGDEVKGMRVVASIEKWGRYSRLPVGRIKGVIGKIGEIETETQALLSTFGIRHEEFSAEVMSELPEDGEGYKITKVSGDKRLDYRTHVVCSVDPPGCQDIDDALSCRVLSDGTWEVGVHIADVGHYVKAGSKMDEEASVRSTSTYLVNRRLDMLPKLLTTDLCSLRGGVDRYAFSVVAKVTEEGEVVGMDFRKSVIRSRAALTYEQAQNMIDDEKDQSEVACGLRRIMKMSRILKDRRIAAGALTLGSVEVKFKLDDSHVNPTDVGRYKTFNTNSMVEEMMLFANVAVAKRVLRSYPTLTVLRRHPSPEKEAFEELIDKAKTRGLKIDPTTNKTLADSLDAAEDPSDPMVNKILRILSTRSMRPAQYFCSGTMGTREWRHFGLAAPVYSHFTSPIRRYPDLLLHRALAASIEYSGLPGTLASTEAVSGFCDNSNRRHRAAQMAGRGSVGLFSLAYFESNPKAGLDAHVTDVREGGEGEVKVKVMVDEFGIEHGVKVKGKMSGPHEAELGEGGKVKVFDKVKVDVGVENKEGIRRLKVEMVTPGGGGEGGKKGGKRKGDKGDKGEGMAKKKK</sequence>
<dbReference type="InterPro" id="IPR012340">
    <property type="entry name" value="NA-bd_OB-fold"/>
</dbReference>